<dbReference type="RefSeq" id="XP_018062521.1">
    <property type="nucleotide sequence ID" value="XM_018211226.1"/>
</dbReference>
<dbReference type="GeneID" id="28820952"/>
<evidence type="ECO:0000313" key="4">
    <source>
        <dbReference type="EMBL" id="KUJ08166.1"/>
    </source>
</evidence>
<dbReference type="InParanoid" id="A0A132B6Y0"/>
<keyword evidence="5" id="KW-1185">Reference proteome</keyword>
<dbReference type="InterPro" id="IPR015889">
    <property type="entry name" value="Intradiol_dOase_core"/>
</dbReference>
<dbReference type="KEGG" id="psco:LY89DRAFT_629945"/>
<reference evidence="4 5" key="1">
    <citation type="submission" date="2015-10" db="EMBL/GenBank/DDBJ databases">
        <title>Full genome of DAOMC 229536 Phialocephala scopiformis, a fungal endophyte of spruce producing the potent anti-insectan compound rugulosin.</title>
        <authorList>
            <consortium name="DOE Joint Genome Institute"/>
            <person name="Walker A.K."/>
            <person name="Frasz S.L."/>
            <person name="Seifert K.A."/>
            <person name="Miller J.D."/>
            <person name="Mondo S.J."/>
            <person name="Labutti K."/>
            <person name="Lipzen A."/>
            <person name="Dockter R."/>
            <person name="Kennedy M."/>
            <person name="Grigoriev I.V."/>
            <person name="Spatafora J.W."/>
        </authorList>
    </citation>
    <scope>NUCLEOTIDE SEQUENCE [LARGE SCALE GENOMIC DNA]</scope>
    <source>
        <strain evidence="4 5">CBS 120377</strain>
    </source>
</reference>
<keyword evidence="4" id="KW-0223">Dioxygenase</keyword>
<feature type="signal peptide" evidence="2">
    <location>
        <begin position="1"/>
        <end position="22"/>
    </location>
</feature>
<evidence type="ECO:0000313" key="5">
    <source>
        <dbReference type="Proteomes" id="UP000070700"/>
    </source>
</evidence>
<feature type="compositionally biased region" description="Low complexity" evidence="1">
    <location>
        <begin position="360"/>
        <end position="385"/>
    </location>
</feature>
<feature type="domain" description="Intradiol ring-cleavage dioxygenases" evidence="3">
    <location>
        <begin position="152"/>
        <end position="235"/>
    </location>
</feature>
<evidence type="ECO:0000259" key="3">
    <source>
        <dbReference type="Pfam" id="PF00775"/>
    </source>
</evidence>
<name>A0A132B6Y0_MOLSC</name>
<keyword evidence="2" id="KW-0732">Signal</keyword>
<sequence length="385" mass="41205">MVNLFNIATALAALSVLEPTLAHPGEAHDAAHVKRELAIRDHLASHSKRALGSCEGSAQARALKDRAIARRAATATSLRQKRGLATNKPYRRDLAELEVYEENSHQQNNTGYTLNTPESTIFGANTSCVLTPEDTVGPYYVYGELIRSNLTEVQEGVPMHLEMQFIDTSTCEPIQDLVADIWSCNATGVYSGIDPSQAAGEGGLNSTFLRGVQVTDTDGVVEFDTIFPGHYTGRATHEHVVTHINSTILPNGTYTGGTVNHIGQLFFDTALRAEVEALYPYNTNTQAVVSNDDDAWAPSAASAEYDPFVEYVMLGDSLSDGLLVWISIGVNTTANYTDLAYIASYWTEDGGEVNADDPFNTNMGSGSSNSSSNGTSSASGSASSS</sequence>
<accession>A0A132B6Y0</accession>
<dbReference type="Pfam" id="PF00775">
    <property type="entry name" value="Dioxygenase_C"/>
    <property type="match status" value="1"/>
</dbReference>
<dbReference type="Proteomes" id="UP000070700">
    <property type="component" value="Unassembled WGS sequence"/>
</dbReference>
<dbReference type="CDD" id="cd03457">
    <property type="entry name" value="intradiol_dioxygenase_like"/>
    <property type="match status" value="1"/>
</dbReference>
<dbReference type="SUPFAM" id="SSF49482">
    <property type="entry name" value="Aromatic compound dioxygenase"/>
    <property type="match status" value="1"/>
</dbReference>
<gene>
    <name evidence="4" type="ORF">LY89DRAFT_629945</name>
</gene>
<dbReference type="PANTHER" id="PTHR34315">
    <property type="match status" value="1"/>
</dbReference>
<dbReference type="AlphaFoldDB" id="A0A132B6Y0"/>
<protein>
    <submittedName>
        <fullName evidence="4">Putative GPI anchored dioxygenase</fullName>
    </submittedName>
</protein>
<dbReference type="Gene3D" id="2.60.130.10">
    <property type="entry name" value="Aromatic compound dioxygenase"/>
    <property type="match status" value="1"/>
</dbReference>
<evidence type="ECO:0000256" key="1">
    <source>
        <dbReference type="SAM" id="MobiDB-lite"/>
    </source>
</evidence>
<feature type="chain" id="PRO_5007287923" evidence="2">
    <location>
        <begin position="23"/>
        <end position="385"/>
    </location>
</feature>
<dbReference type="OrthoDB" id="121380at2759"/>
<proteinExistence type="predicted"/>
<evidence type="ECO:0000256" key="2">
    <source>
        <dbReference type="SAM" id="SignalP"/>
    </source>
</evidence>
<dbReference type="GO" id="GO:0016702">
    <property type="term" value="F:oxidoreductase activity, acting on single donors with incorporation of molecular oxygen, incorporation of two atoms of oxygen"/>
    <property type="evidence" value="ECO:0007669"/>
    <property type="project" value="InterPro"/>
</dbReference>
<dbReference type="InterPro" id="IPR000627">
    <property type="entry name" value="Intradiol_dOase_C"/>
</dbReference>
<dbReference type="GO" id="GO:0008199">
    <property type="term" value="F:ferric iron binding"/>
    <property type="evidence" value="ECO:0007669"/>
    <property type="project" value="InterPro"/>
</dbReference>
<dbReference type="PANTHER" id="PTHR34315:SF2">
    <property type="entry name" value="ANCHORED DIOXYGENASE, PUTATIVE (AFU_ORTHOLOGUE AFUA_3G01800)-RELATED"/>
    <property type="match status" value="1"/>
</dbReference>
<keyword evidence="4" id="KW-0560">Oxidoreductase</keyword>
<dbReference type="EMBL" id="KQ947436">
    <property type="protein sequence ID" value="KUJ08166.1"/>
    <property type="molecule type" value="Genomic_DNA"/>
</dbReference>
<organism evidence="4 5">
    <name type="scientific">Mollisia scopiformis</name>
    <name type="common">Conifer needle endophyte fungus</name>
    <name type="synonym">Phialocephala scopiformis</name>
    <dbReference type="NCBI Taxonomy" id="149040"/>
    <lineage>
        <taxon>Eukaryota</taxon>
        <taxon>Fungi</taxon>
        <taxon>Dikarya</taxon>
        <taxon>Ascomycota</taxon>
        <taxon>Pezizomycotina</taxon>
        <taxon>Leotiomycetes</taxon>
        <taxon>Helotiales</taxon>
        <taxon>Mollisiaceae</taxon>
        <taxon>Mollisia</taxon>
    </lineage>
</organism>
<feature type="region of interest" description="Disordered" evidence="1">
    <location>
        <begin position="353"/>
        <end position="385"/>
    </location>
</feature>